<dbReference type="PANTHER" id="PTHR43102">
    <property type="entry name" value="SLR1143 PROTEIN"/>
    <property type="match status" value="1"/>
</dbReference>
<dbReference type="InterPro" id="IPR029016">
    <property type="entry name" value="GAF-like_dom_sf"/>
</dbReference>
<proteinExistence type="predicted"/>
<dbReference type="Proteomes" id="UP001438707">
    <property type="component" value="Unassembled WGS sequence"/>
</dbReference>
<dbReference type="Gene3D" id="3.30.450.40">
    <property type="match status" value="1"/>
</dbReference>
<evidence type="ECO:0000313" key="1">
    <source>
        <dbReference type="EMBL" id="KAK9824954.1"/>
    </source>
</evidence>
<reference evidence="1 2" key="1">
    <citation type="journal article" date="2024" name="Nat. Commun.">
        <title>Phylogenomics reveals the evolutionary origins of lichenization in chlorophyte algae.</title>
        <authorList>
            <person name="Puginier C."/>
            <person name="Libourel C."/>
            <person name="Otte J."/>
            <person name="Skaloud P."/>
            <person name="Haon M."/>
            <person name="Grisel S."/>
            <person name="Petersen M."/>
            <person name="Berrin J.G."/>
            <person name="Delaux P.M."/>
            <person name="Dal Grande F."/>
            <person name="Keller J."/>
        </authorList>
    </citation>
    <scope>NUCLEOTIDE SEQUENCE [LARGE SCALE GENOMIC DNA]</scope>
    <source>
        <strain evidence="1 2">SAG 2145</strain>
    </source>
</reference>
<gene>
    <name evidence="1" type="ORF">WJX74_009837</name>
</gene>
<keyword evidence="2" id="KW-1185">Reference proteome</keyword>
<evidence type="ECO:0000313" key="2">
    <source>
        <dbReference type="Proteomes" id="UP001438707"/>
    </source>
</evidence>
<accession>A0AAW1QU01</accession>
<protein>
    <recommendedName>
        <fullName evidence="3">GAF domain-containing protein</fullName>
    </recommendedName>
</protein>
<dbReference type="AlphaFoldDB" id="A0AAW1QU01"/>
<comment type="caution">
    <text evidence="1">The sequence shown here is derived from an EMBL/GenBank/DDBJ whole genome shotgun (WGS) entry which is preliminary data.</text>
</comment>
<organism evidence="1 2">
    <name type="scientific">Apatococcus lobatus</name>
    <dbReference type="NCBI Taxonomy" id="904363"/>
    <lineage>
        <taxon>Eukaryota</taxon>
        <taxon>Viridiplantae</taxon>
        <taxon>Chlorophyta</taxon>
        <taxon>core chlorophytes</taxon>
        <taxon>Trebouxiophyceae</taxon>
        <taxon>Chlorellales</taxon>
        <taxon>Chlorellaceae</taxon>
        <taxon>Apatococcus</taxon>
    </lineage>
</organism>
<evidence type="ECO:0008006" key="3">
    <source>
        <dbReference type="Google" id="ProtNLM"/>
    </source>
</evidence>
<sequence length="361" mass="40350">MGATYSQCLGFQVQVSTFAFSHNRTFCQSYRERDRVHSLPVVLQERSRQPISERPLQPLEHKLARKDAALLSTRSIDRQSNERTQSEHMYQAFKGYEQGGDDYEPEPSRCKALNEQRVQEIRKAGIDADQPNPQLDRLTKLCASIFCCGGATITLYCGEVLVVKSRVGIDERVPKHLSMKLAIGAWSTYATRPRLIAVADATLDARFSSHPMLQTTPPAFRFYASAPLLLNGQLQVGSLNIFDMAAKQLDASQCNVLRNMAQLAVDELAAEGKRNLGVVEELQPEEEPESSGRPDAPRLVLEFKNGNFNILVATPAWCEFTGIQQDEAIWKDLTDLFCFAYPSQASILRPSVHMVDSSLLP</sequence>
<dbReference type="PANTHER" id="PTHR43102:SF2">
    <property type="entry name" value="GAF DOMAIN-CONTAINING PROTEIN"/>
    <property type="match status" value="1"/>
</dbReference>
<name>A0AAW1QU01_9CHLO</name>
<dbReference type="SUPFAM" id="SSF55781">
    <property type="entry name" value="GAF domain-like"/>
    <property type="match status" value="1"/>
</dbReference>
<dbReference type="EMBL" id="JALJOS010000027">
    <property type="protein sequence ID" value="KAK9824954.1"/>
    <property type="molecule type" value="Genomic_DNA"/>
</dbReference>